<dbReference type="EMBL" id="JADKGK010000020">
    <property type="protein sequence ID" value="MBL0004268.1"/>
    <property type="molecule type" value="Genomic_DNA"/>
</dbReference>
<name>A0A934X5T9_9MICO</name>
<proteinExistence type="predicted"/>
<evidence type="ECO:0000313" key="1">
    <source>
        <dbReference type="EMBL" id="MBK6301687.1"/>
    </source>
</evidence>
<evidence type="ECO:0000313" key="3">
    <source>
        <dbReference type="Proteomes" id="UP000718281"/>
    </source>
</evidence>
<dbReference type="SUPFAM" id="SSF52540">
    <property type="entry name" value="P-loop containing nucleoside triphosphate hydrolases"/>
    <property type="match status" value="1"/>
</dbReference>
<organism evidence="1 3">
    <name type="scientific">Candidatus Phosphoribacter hodrii</name>
    <dbReference type="NCBI Taxonomy" id="2953743"/>
    <lineage>
        <taxon>Bacteria</taxon>
        <taxon>Bacillati</taxon>
        <taxon>Actinomycetota</taxon>
        <taxon>Actinomycetes</taxon>
        <taxon>Micrococcales</taxon>
        <taxon>Dermatophilaceae</taxon>
        <taxon>Candidatus Phosphoribacter</taxon>
    </lineage>
</organism>
<sequence>MLLAAVNGLRDQVEASRLPLALPDAPAAGKVRLELLQQLDDYVIPRLSSLDAPLLAVVGGSTGAGKSTLVNSIVGMQVTRPGVLRPTTRSPVLVHHPSDEHWFVDTRVLPGLARVRGGDLAEDPSAVRLVANDALPAGLALLDAPDIDSVVASNRDLAAQLLSAADLWLFVTTAARYADAVPWTLLRQASERGTSVAIILDRVPPEAVGEIRDHLTAMLKEQGLALAPLFPIPEVPLGADGLLGDAEVGRLKGWLSALANDARARALVVRHTLSGALDSIDSRIAVLAEATGEQQAATNALARVADAAYAEAADGVRKGMLDGTLLRGEVLSRWQEFVGTGEFFKQVESAVSRMRDRITAAVKGQPAPGQQLGEALQTGVAALVTAEGSAAASQVARSWRGMPGGQLLLDATPALAVPSADLTTQIETLVREWQDDVLDLVRNEGRDRRTTAKVAAYGVNGLGVVLMLVTFAHTAGLTGAEAGIAGGTAVLGQKLLEAIFGDQAVRSLAAKARAALLDRVEDLYAAESGRFHAAIDAVSVERDQGRKLSAAALNVRAAR</sequence>
<reference evidence="1 3" key="1">
    <citation type="submission" date="2020-10" db="EMBL/GenBank/DDBJ databases">
        <title>Connecting structure to function with the recovery of over 1000 high-quality activated sludge metagenome-assembled genomes encoding full-length rRNA genes using long-read sequencing.</title>
        <authorList>
            <person name="Singleton C.M."/>
            <person name="Petriglieri F."/>
            <person name="Kristensen J.M."/>
            <person name="Kirkegaard R.H."/>
            <person name="Michaelsen T.Y."/>
            <person name="Andersen M.H."/>
            <person name="Karst S.M."/>
            <person name="Dueholm M.S."/>
            <person name="Nielsen P.H."/>
            <person name="Albertsen M."/>
        </authorList>
    </citation>
    <scope>NUCLEOTIDE SEQUENCE [LARGE SCALE GENOMIC DNA]</scope>
    <source>
        <strain evidence="1">AalE_18-Q3-R2-46_BAT3C.188</strain>
        <strain evidence="2">Ribe_18-Q3-R11-54_MAXAC.001</strain>
    </source>
</reference>
<dbReference type="Proteomes" id="UP000886632">
    <property type="component" value="Unassembled WGS sequence"/>
</dbReference>
<dbReference type="Gene3D" id="3.40.50.300">
    <property type="entry name" value="P-loop containing nucleotide triphosphate hydrolases"/>
    <property type="match status" value="1"/>
</dbReference>
<evidence type="ECO:0000313" key="2">
    <source>
        <dbReference type="EMBL" id="MBL0004268.1"/>
    </source>
</evidence>
<protein>
    <submittedName>
        <fullName evidence="1">ABC transporter</fullName>
    </submittedName>
</protein>
<dbReference type="AlphaFoldDB" id="A0A934X5T9"/>
<dbReference type="Proteomes" id="UP000718281">
    <property type="component" value="Unassembled WGS sequence"/>
</dbReference>
<accession>A0A934X5T9</accession>
<gene>
    <name evidence="1" type="ORF">IPF40_11805</name>
    <name evidence="2" type="ORF">IPP00_09880</name>
</gene>
<dbReference type="CDD" id="cd00882">
    <property type="entry name" value="Ras_like_GTPase"/>
    <property type="match status" value="1"/>
</dbReference>
<dbReference type="InterPro" id="IPR027417">
    <property type="entry name" value="P-loop_NTPase"/>
</dbReference>
<dbReference type="EMBL" id="JADIXZ010000005">
    <property type="protein sequence ID" value="MBK6301687.1"/>
    <property type="molecule type" value="Genomic_DNA"/>
</dbReference>
<comment type="caution">
    <text evidence="1">The sequence shown here is derived from an EMBL/GenBank/DDBJ whole genome shotgun (WGS) entry which is preliminary data.</text>
</comment>